<organism evidence="1 2">
    <name type="scientific">Diaporthe helianthi</name>
    <dbReference type="NCBI Taxonomy" id="158607"/>
    <lineage>
        <taxon>Eukaryota</taxon>
        <taxon>Fungi</taxon>
        <taxon>Dikarya</taxon>
        <taxon>Ascomycota</taxon>
        <taxon>Pezizomycotina</taxon>
        <taxon>Sordariomycetes</taxon>
        <taxon>Sordariomycetidae</taxon>
        <taxon>Diaporthales</taxon>
        <taxon>Diaporthaceae</taxon>
        <taxon>Diaporthe</taxon>
    </lineage>
</organism>
<evidence type="ECO:0000313" key="1">
    <source>
        <dbReference type="EMBL" id="POS68815.1"/>
    </source>
</evidence>
<proteinExistence type="predicted"/>
<name>A0A2P5HEZ2_DIAHE</name>
<dbReference type="STRING" id="158607.A0A2P5HEZ2"/>
<gene>
    <name evidence="1" type="ORF">DHEL01_v212791</name>
</gene>
<dbReference type="AlphaFoldDB" id="A0A2P5HEZ2"/>
<evidence type="ECO:0000313" key="2">
    <source>
        <dbReference type="Proteomes" id="UP000094444"/>
    </source>
</evidence>
<protein>
    <submittedName>
        <fullName evidence="1">Uncharacterized protein</fullName>
    </submittedName>
</protein>
<reference evidence="1" key="1">
    <citation type="submission" date="2017-09" db="EMBL/GenBank/DDBJ databases">
        <title>Polyketide synthases of a Diaporthe helianthi virulent isolate.</title>
        <authorList>
            <person name="Baroncelli R."/>
        </authorList>
    </citation>
    <scope>NUCLEOTIDE SEQUENCE [LARGE SCALE GENOMIC DNA]</scope>
    <source>
        <strain evidence="1">7/96</strain>
    </source>
</reference>
<dbReference type="OrthoDB" id="5291055at2759"/>
<dbReference type="InParanoid" id="A0A2P5HEZ2"/>
<sequence>MVMPAERKQNRYAMSNMTLANLALFSRATPTRPWGAPGDQLASWNFEHITDQGCTIEFRRSPGCGNVAKAKHWVNFTLGFVYHAAKGGVVVSIGVSTRMRRSTVHPSVVDLSAFVTRGCSALGPIAEDKSAAMVFNAAETARKKAEKARRASPDHTQNR</sequence>
<keyword evidence="2" id="KW-1185">Reference proteome</keyword>
<dbReference type="Proteomes" id="UP000094444">
    <property type="component" value="Unassembled WGS sequence"/>
</dbReference>
<comment type="caution">
    <text evidence="1">The sequence shown here is derived from an EMBL/GenBank/DDBJ whole genome shotgun (WGS) entry which is preliminary data.</text>
</comment>
<dbReference type="EMBL" id="MAVT02003116">
    <property type="protein sequence ID" value="POS68815.1"/>
    <property type="molecule type" value="Genomic_DNA"/>
</dbReference>
<accession>A0A2P5HEZ2</accession>